<sequence length="227" mass="24931">MTPHTDTRARHVVISVDESNDNDDEHKQIHVVGSGVEQQSSNSCKQSFLIAMQEIFDLLKLPIFRILIVSMILIWSLDETNFLFLIDLLKTTGQNEEKSTIIIALTGATDLIGQLFFGYLGDIKHINSFVLWAVTAILSGLTIGIAPLMATTNLVGLYMVFAVHAFFLSAPNALGNVIMIQVVGMSRFAMAYGFSLLVSGSTSLLGYPLLGTLDKLLSSFEQKLMSR</sequence>
<dbReference type="EMBL" id="CAJOBC010000294">
    <property type="protein sequence ID" value="CAF3567057.1"/>
    <property type="molecule type" value="Genomic_DNA"/>
</dbReference>
<dbReference type="Gene3D" id="1.20.1250.20">
    <property type="entry name" value="MFS general substrate transporter like domains"/>
    <property type="match status" value="1"/>
</dbReference>
<evidence type="ECO:0000313" key="5">
    <source>
        <dbReference type="EMBL" id="CAF3809406.1"/>
    </source>
</evidence>
<protein>
    <submittedName>
        <fullName evidence="2">Uncharacterized protein</fullName>
    </submittedName>
</protein>
<proteinExistence type="predicted"/>
<comment type="caution">
    <text evidence="2">The sequence shown here is derived from an EMBL/GenBank/DDBJ whole genome shotgun (WGS) entry which is preliminary data.</text>
</comment>
<dbReference type="PANTHER" id="PTHR11360">
    <property type="entry name" value="MONOCARBOXYLATE TRANSPORTER"/>
    <property type="match status" value="1"/>
</dbReference>
<keyword evidence="1" id="KW-0472">Membrane</keyword>
<dbReference type="Proteomes" id="UP000677228">
    <property type="component" value="Unassembled WGS sequence"/>
</dbReference>
<dbReference type="GO" id="GO:0008028">
    <property type="term" value="F:monocarboxylic acid transmembrane transporter activity"/>
    <property type="evidence" value="ECO:0007669"/>
    <property type="project" value="TreeGrafter"/>
</dbReference>
<dbReference type="AlphaFoldDB" id="A0A813RK69"/>
<dbReference type="Proteomes" id="UP000663829">
    <property type="component" value="Unassembled WGS sequence"/>
</dbReference>
<feature type="transmembrane region" description="Helical" evidence="1">
    <location>
        <begin position="99"/>
        <end position="117"/>
    </location>
</feature>
<evidence type="ECO:0000313" key="2">
    <source>
        <dbReference type="EMBL" id="CAF0783536.1"/>
    </source>
</evidence>
<dbReference type="PANTHER" id="PTHR11360:SF284">
    <property type="entry name" value="EG:103B4.3 PROTEIN-RELATED"/>
    <property type="match status" value="1"/>
</dbReference>
<reference evidence="2" key="1">
    <citation type="submission" date="2021-02" db="EMBL/GenBank/DDBJ databases">
        <authorList>
            <person name="Nowell W R."/>
        </authorList>
    </citation>
    <scope>NUCLEOTIDE SEQUENCE</scope>
</reference>
<evidence type="ECO:0000313" key="3">
    <source>
        <dbReference type="EMBL" id="CAF1041224.1"/>
    </source>
</evidence>
<accession>A0A813RK69</accession>
<feature type="transmembrane region" description="Helical" evidence="1">
    <location>
        <begin position="156"/>
        <end position="178"/>
    </location>
</feature>
<dbReference type="EMBL" id="CAJOBA010007685">
    <property type="protein sequence ID" value="CAF3809406.1"/>
    <property type="molecule type" value="Genomic_DNA"/>
</dbReference>
<dbReference type="OrthoDB" id="2213137at2759"/>
<evidence type="ECO:0000256" key="1">
    <source>
        <dbReference type="SAM" id="Phobius"/>
    </source>
</evidence>
<organism evidence="2 6">
    <name type="scientific">Didymodactylos carnosus</name>
    <dbReference type="NCBI Taxonomy" id="1234261"/>
    <lineage>
        <taxon>Eukaryota</taxon>
        <taxon>Metazoa</taxon>
        <taxon>Spiralia</taxon>
        <taxon>Gnathifera</taxon>
        <taxon>Rotifera</taxon>
        <taxon>Eurotatoria</taxon>
        <taxon>Bdelloidea</taxon>
        <taxon>Philodinida</taxon>
        <taxon>Philodinidae</taxon>
        <taxon>Didymodactylos</taxon>
    </lineage>
</organism>
<feature type="transmembrane region" description="Helical" evidence="1">
    <location>
        <begin position="58"/>
        <end position="77"/>
    </location>
</feature>
<gene>
    <name evidence="2" type="ORF">GPM918_LOCUS2603</name>
    <name evidence="3" type="ORF">OVA965_LOCUS16494</name>
    <name evidence="4" type="ORF">SRO942_LOCUS2603</name>
    <name evidence="5" type="ORF">TMI583_LOCUS16507</name>
</gene>
<dbReference type="Proteomes" id="UP000682733">
    <property type="component" value="Unassembled WGS sequence"/>
</dbReference>
<keyword evidence="1" id="KW-1133">Transmembrane helix</keyword>
<keyword evidence="6" id="KW-1185">Reference proteome</keyword>
<keyword evidence="1" id="KW-0812">Transmembrane</keyword>
<feature type="transmembrane region" description="Helical" evidence="1">
    <location>
        <begin position="129"/>
        <end position="150"/>
    </location>
</feature>
<name>A0A813RK69_9BILA</name>
<evidence type="ECO:0000313" key="4">
    <source>
        <dbReference type="EMBL" id="CAF3567057.1"/>
    </source>
</evidence>
<dbReference type="Proteomes" id="UP000681722">
    <property type="component" value="Unassembled WGS sequence"/>
</dbReference>
<dbReference type="EMBL" id="CAJNOK010007672">
    <property type="protein sequence ID" value="CAF1041224.1"/>
    <property type="molecule type" value="Genomic_DNA"/>
</dbReference>
<dbReference type="InterPro" id="IPR036259">
    <property type="entry name" value="MFS_trans_sf"/>
</dbReference>
<feature type="transmembrane region" description="Helical" evidence="1">
    <location>
        <begin position="190"/>
        <end position="210"/>
    </location>
</feature>
<dbReference type="InterPro" id="IPR050327">
    <property type="entry name" value="Proton-linked_MCT"/>
</dbReference>
<evidence type="ECO:0000313" key="6">
    <source>
        <dbReference type="Proteomes" id="UP000663829"/>
    </source>
</evidence>
<dbReference type="SUPFAM" id="SSF103473">
    <property type="entry name" value="MFS general substrate transporter"/>
    <property type="match status" value="1"/>
</dbReference>
<dbReference type="EMBL" id="CAJNOQ010000294">
    <property type="protein sequence ID" value="CAF0783536.1"/>
    <property type="molecule type" value="Genomic_DNA"/>
</dbReference>